<dbReference type="AlphaFoldDB" id="A0AAV0WV84"/>
<name>A0AAV0WV84_9HEMI</name>
<evidence type="ECO:0000313" key="2">
    <source>
        <dbReference type="EMBL" id="CAI6359738.1"/>
    </source>
</evidence>
<protein>
    <submittedName>
        <fullName evidence="2">Uncharacterized protein</fullName>
    </submittedName>
</protein>
<comment type="caution">
    <text evidence="2">The sequence shown here is derived from an EMBL/GenBank/DDBJ whole genome shotgun (WGS) entry which is preliminary data.</text>
</comment>
<gene>
    <name evidence="2" type="ORF">MEUPH1_LOCUS15119</name>
</gene>
<evidence type="ECO:0000313" key="3">
    <source>
        <dbReference type="Proteomes" id="UP001160148"/>
    </source>
</evidence>
<feature type="region of interest" description="Disordered" evidence="1">
    <location>
        <begin position="14"/>
        <end position="84"/>
    </location>
</feature>
<dbReference type="EMBL" id="CARXXK010000002">
    <property type="protein sequence ID" value="CAI6359738.1"/>
    <property type="molecule type" value="Genomic_DNA"/>
</dbReference>
<sequence length="84" mass="9247">MLFANCYRRRLRTGRRRRTSDVFSGRHDGTSGQIGLMRSESDSVLLLAEDRRVVGTELPPPPPPPPRERSADGGGDGSGDKKKI</sequence>
<dbReference type="Proteomes" id="UP001160148">
    <property type="component" value="Unassembled WGS sequence"/>
</dbReference>
<evidence type="ECO:0000256" key="1">
    <source>
        <dbReference type="SAM" id="MobiDB-lite"/>
    </source>
</evidence>
<accession>A0AAV0WV84</accession>
<reference evidence="2 3" key="1">
    <citation type="submission" date="2023-01" db="EMBL/GenBank/DDBJ databases">
        <authorList>
            <person name="Whitehead M."/>
        </authorList>
    </citation>
    <scope>NUCLEOTIDE SEQUENCE [LARGE SCALE GENOMIC DNA]</scope>
</reference>
<keyword evidence="3" id="KW-1185">Reference proteome</keyword>
<organism evidence="2 3">
    <name type="scientific">Macrosiphum euphorbiae</name>
    <name type="common">potato aphid</name>
    <dbReference type="NCBI Taxonomy" id="13131"/>
    <lineage>
        <taxon>Eukaryota</taxon>
        <taxon>Metazoa</taxon>
        <taxon>Ecdysozoa</taxon>
        <taxon>Arthropoda</taxon>
        <taxon>Hexapoda</taxon>
        <taxon>Insecta</taxon>
        <taxon>Pterygota</taxon>
        <taxon>Neoptera</taxon>
        <taxon>Paraneoptera</taxon>
        <taxon>Hemiptera</taxon>
        <taxon>Sternorrhyncha</taxon>
        <taxon>Aphidomorpha</taxon>
        <taxon>Aphidoidea</taxon>
        <taxon>Aphididae</taxon>
        <taxon>Macrosiphini</taxon>
        <taxon>Macrosiphum</taxon>
    </lineage>
</organism>
<proteinExistence type="predicted"/>